<evidence type="ECO:0000256" key="3">
    <source>
        <dbReference type="ARBA" id="ARBA00022840"/>
    </source>
</evidence>
<dbReference type="GO" id="GO:0005524">
    <property type="term" value="F:ATP binding"/>
    <property type="evidence" value="ECO:0007669"/>
    <property type="project" value="UniProtKB-KW"/>
</dbReference>
<dbReference type="Proteomes" id="UP000285860">
    <property type="component" value="Unassembled WGS sequence"/>
</dbReference>
<dbReference type="CDD" id="cd00009">
    <property type="entry name" value="AAA"/>
    <property type="match status" value="1"/>
</dbReference>
<proteinExistence type="inferred from homology"/>
<evidence type="ECO:0000256" key="2">
    <source>
        <dbReference type="ARBA" id="ARBA00022741"/>
    </source>
</evidence>
<dbReference type="Pfam" id="PF00004">
    <property type="entry name" value="AAA"/>
    <property type="match status" value="1"/>
</dbReference>
<dbReference type="PANTHER" id="PTHR43392:SF2">
    <property type="entry name" value="AAA-TYPE ATPASE FAMILY PROTEIN _ ANKYRIN REPEAT FAMILY PROTEIN"/>
    <property type="match status" value="1"/>
</dbReference>
<dbReference type="PRINTS" id="PR00819">
    <property type="entry name" value="CBXCFQXSUPER"/>
</dbReference>
<dbReference type="FunFam" id="3.40.50.300:FF:000216">
    <property type="entry name" value="Type VII secretion ATPase EccA"/>
    <property type="match status" value="1"/>
</dbReference>
<dbReference type="InterPro" id="IPR050773">
    <property type="entry name" value="CbxX/CfxQ_RuBisCO_ESX"/>
</dbReference>
<dbReference type="InterPro" id="IPR027417">
    <property type="entry name" value="P-loop_NTPase"/>
</dbReference>
<dbReference type="PANTHER" id="PTHR43392">
    <property type="entry name" value="AAA-TYPE ATPASE FAMILY PROTEIN / ANKYRIN REPEAT FAMILY PROTEIN"/>
    <property type="match status" value="1"/>
</dbReference>
<evidence type="ECO:0000313" key="7">
    <source>
        <dbReference type="Proteomes" id="UP000285860"/>
    </source>
</evidence>
<sequence length="837" mass="94950">MKLELTLEHLPEVTQPLPEHKTNQSGQSQDAHEDNLPGNTEHEKSANAEEHQDEKATTEDEKLEEVGNDDVADTTKEEELKWTELLLDDDYDFETAIDKSPSQQEWSRQKHEENQQNVYLDRIMSMVGHEQVKAHFLAVKEKVDTAKRWNRSIKDWTFDLLIHGRNGTGKNMIAQIYTEFLHSIGVVDKKKFAVENKWYKDKITPEASILFFWGANRIDRESEVDDLLEAIKGSNSRTVLILSFRKLDPDTQKALDTSSESRRRFSNIIRLENYRESVIFELLTRLCKSKPEFGDRSTTLLRTLSQKIAGRALAEGRAFTNAHAVAEGVDKVCERYQKRKEAAWMAWAKTHSPDDGETFGPEHFKDGISLEDVLGISKRADENRNALFEDLVGFEQITDRFRKYQKMANGMRRYGLDPKPHIPWAFVFKGPPGTGKTSTARKVGKLFYDIGFLSSDEVVTCSVTNLTGELSRHTGPRVINQFELGLGKVLFIDEAYRLIDDSFHKEAIGELVDVMTKPRYAHNMVVILAGHSDEMEELLMLNPGLRSRFPTVLEFPQMAPEECLKLLEKLLSKLNISLSISTTGEHKAAVLDVLKQLIDSKGWASGRDVKTLSQAIIELVFTKAGEAEEISGSEGLCVSYKELMDCLEAMLKHRGVVGQRATSQDALSHNKGLAYMDLTWPGVECDSILDKKDLLEVISRLPPVNDLRIVFHYNNCMYAVAGLVIEQQSGRPWYEFLKERILEPLGMHRTVRHRKKLPHGNVAEPHVVIDGYSLHRQKPVDTAADDTFMEPAGGVWSNVSDMMKWAKLSSKPCTSSLRSSNRFRPSYHTNPISPPLP</sequence>
<dbReference type="VEuPathDB" id="FungiDB:FOC1_g10001235"/>
<dbReference type="VEuPathDB" id="FungiDB:HZS61_003455"/>
<dbReference type="VEuPathDB" id="FungiDB:FOMG_06152"/>
<dbReference type="AlphaFoldDB" id="A0A420QWY9"/>
<evidence type="ECO:0000313" key="6">
    <source>
        <dbReference type="EMBL" id="RKL09286.1"/>
    </source>
</evidence>
<comment type="caution">
    <text evidence="6">The sequence shown here is derived from an EMBL/GenBank/DDBJ whole genome shotgun (WGS) entry which is preliminary data.</text>
</comment>
<feature type="domain" description="AAA+ ATPase" evidence="5">
    <location>
        <begin position="423"/>
        <end position="559"/>
    </location>
</feature>
<dbReference type="InterPro" id="IPR003959">
    <property type="entry name" value="ATPase_AAA_core"/>
</dbReference>
<feature type="region of interest" description="Disordered" evidence="4">
    <location>
        <begin position="812"/>
        <end position="837"/>
    </location>
</feature>
<gene>
    <name evidence="6" type="ORF">BFJ68_g9230</name>
</gene>
<reference evidence="6 7" key="1">
    <citation type="journal article" date="2018" name="Sci. Rep.">
        <title>Characterisation of pathogen-specific regions and novel effector candidates in Fusarium oxysporum f. sp. cepae.</title>
        <authorList>
            <person name="Armitage A.D."/>
            <person name="Taylor A."/>
            <person name="Sobczyk M.K."/>
            <person name="Baxter L."/>
            <person name="Greenfield B.P."/>
            <person name="Bates H.J."/>
            <person name="Wilson F."/>
            <person name="Jackson A.C."/>
            <person name="Ott S."/>
            <person name="Harrison R.J."/>
            <person name="Clarkson J.P."/>
        </authorList>
    </citation>
    <scope>NUCLEOTIDE SEQUENCE [LARGE SCALE GENOMIC DNA]</scope>
    <source>
        <strain evidence="6 7">Fo_A28</strain>
    </source>
</reference>
<feature type="compositionally biased region" description="Polar residues" evidence="4">
    <location>
        <begin position="812"/>
        <end position="831"/>
    </location>
</feature>
<organism evidence="6 7">
    <name type="scientific">Fusarium oxysporum</name>
    <name type="common">Fusarium vascular wilt</name>
    <dbReference type="NCBI Taxonomy" id="5507"/>
    <lineage>
        <taxon>Eukaryota</taxon>
        <taxon>Fungi</taxon>
        <taxon>Dikarya</taxon>
        <taxon>Ascomycota</taxon>
        <taxon>Pezizomycotina</taxon>
        <taxon>Sordariomycetes</taxon>
        <taxon>Hypocreomycetidae</taxon>
        <taxon>Hypocreales</taxon>
        <taxon>Nectriaceae</taxon>
        <taxon>Fusarium</taxon>
        <taxon>Fusarium oxysporum species complex</taxon>
    </lineage>
</organism>
<feature type="compositionally biased region" description="Basic and acidic residues" evidence="4">
    <location>
        <begin position="1"/>
        <end position="11"/>
    </location>
</feature>
<dbReference type="InterPro" id="IPR000641">
    <property type="entry name" value="CbxX/CfxQ"/>
</dbReference>
<feature type="compositionally biased region" description="Basic and acidic residues" evidence="4">
    <location>
        <begin position="30"/>
        <end position="60"/>
    </location>
</feature>
<dbReference type="SMART" id="SM00382">
    <property type="entry name" value="AAA"/>
    <property type="match status" value="1"/>
</dbReference>
<dbReference type="VEuPathDB" id="FungiDB:FOC1_g10001236"/>
<dbReference type="VEuPathDB" id="FungiDB:FOC4_g10004510"/>
<dbReference type="InterPro" id="IPR003593">
    <property type="entry name" value="AAA+_ATPase"/>
</dbReference>
<evidence type="ECO:0000256" key="4">
    <source>
        <dbReference type="SAM" id="MobiDB-lite"/>
    </source>
</evidence>
<dbReference type="InterPro" id="IPR012338">
    <property type="entry name" value="Beta-lactam/transpept-like"/>
</dbReference>
<dbReference type="VEuPathDB" id="FungiDB:FOIG_07830"/>
<feature type="region of interest" description="Disordered" evidence="4">
    <location>
        <begin position="1"/>
        <end position="77"/>
    </location>
</feature>
<evidence type="ECO:0000256" key="1">
    <source>
        <dbReference type="ARBA" id="ARBA00010378"/>
    </source>
</evidence>
<keyword evidence="3" id="KW-0067">ATP-binding</keyword>
<name>A0A420QWY9_FUSOX</name>
<dbReference type="VEuPathDB" id="FungiDB:FOXG_18914"/>
<dbReference type="GO" id="GO:0016887">
    <property type="term" value="F:ATP hydrolysis activity"/>
    <property type="evidence" value="ECO:0007669"/>
    <property type="project" value="InterPro"/>
</dbReference>
<feature type="compositionally biased region" description="Acidic residues" evidence="4">
    <location>
        <begin position="61"/>
        <end position="72"/>
    </location>
</feature>
<dbReference type="VEuPathDB" id="FungiDB:FOZG_10548"/>
<dbReference type="SUPFAM" id="SSF56601">
    <property type="entry name" value="beta-lactamase/transpeptidase-like"/>
    <property type="match status" value="1"/>
</dbReference>
<accession>A0A420QWY9</accession>
<dbReference type="VEuPathDB" id="FungiDB:FOZG_10547"/>
<dbReference type="Gene3D" id="3.40.710.10">
    <property type="entry name" value="DD-peptidase/beta-lactamase superfamily"/>
    <property type="match status" value="1"/>
</dbReference>
<evidence type="ECO:0000259" key="5">
    <source>
        <dbReference type="SMART" id="SM00382"/>
    </source>
</evidence>
<dbReference type="Gene3D" id="3.40.50.300">
    <property type="entry name" value="P-loop containing nucleotide triphosphate hydrolases"/>
    <property type="match status" value="2"/>
</dbReference>
<dbReference type="Pfam" id="PF00144">
    <property type="entry name" value="Beta-lactamase"/>
    <property type="match status" value="1"/>
</dbReference>
<keyword evidence="2" id="KW-0547">Nucleotide-binding</keyword>
<dbReference type="InterPro" id="IPR001466">
    <property type="entry name" value="Beta-lactam-related"/>
</dbReference>
<dbReference type="EMBL" id="MRCY01000044">
    <property type="protein sequence ID" value="RKL09286.1"/>
    <property type="molecule type" value="Genomic_DNA"/>
</dbReference>
<dbReference type="SUPFAM" id="SSF52540">
    <property type="entry name" value="P-loop containing nucleoside triphosphate hydrolases"/>
    <property type="match status" value="2"/>
</dbReference>
<protein>
    <recommendedName>
        <fullName evidence="5">AAA+ ATPase domain-containing protein</fullName>
    </recommendedName>
</protein>
<comment type="similarity">
    <text evidence="1">Belongs to the CbxX/CfxQ family.</text>
</comment>
<dbReference type="VEuPathDB" id="FungiDB:FOXG_18915"/>